<keyword evidence="2" id="KW-1133">Transmembrane helix</keyword>
<keyword evidence="2" id="KW-0472">Membrane</keyword>
<organism evidence="3 4">
    <name type="scientific">Sordaria brevicollis</name>
    <dbReference type="NCBI Taxonomy" id="83679"/>
    <lineage>
        <taxon>Eukaryota</taxon>
        <taxon>Fungi</taxon>
        <taxon>Dikarya</taxon>
        <taxon>Ascomycota</taxon>
        <taxon>Pezizomycotina</taxon>
        <taxon>Sordariomycetes</taxon>
        <taxon>Sordariomycetidae</taxon>
        <taxon>Sordariales</taxon>
        <taxon>Sordariaceae</taxon>
        <taxon>Sordaria</taxon>
    </lineage>
</organism>
<evidence type="ECO:0000256" key="2">
    <source>
        <dbReference type="SAM" id="Phobius"/>
    </source>
</evidence>
<sequence>MFGMESPGSAAEPSRPASLFRTRTQRSTRSHQSIFREEFNSDLSLPLSQHHQGNHRQVPYHHQNGSSFSSYRPVPAPSPYRPSTDTGGSTLYSDRERGRAGDLDPEAMATPTPREVHRLASHHDFIYDTSSKSRRLGWWAFVGRHLSLLAAFLVGIIFVIVAIVFTTVTSKRPLECPDWTEDCRTVDRWTAEHLPTVQGIITLVYVIGLGALAYVALALCEAAVWPLLVKQTMTIGGLEAYLATTRGSVLAAPRVLREVKTPAMGAMLVCAITAILTPLAGIPLVGQAYTPTTREIDLKSNYTSGGGLTESFQQTEAPSFANMGVLTTYNSWAMDPAAEPLPEYRNWYVDREVLSTKGDFSAWAVKLQTTVLCSPRAVEQLVRSGKPPNAFLTHWTRANASSLKGEKRAPAEVYVRPHPQLTLWADNFTFEASHRTKATLVFAALNGTIEGGKQSSIALDGMNSVSAIACEVTVSASDDIMTVGNPSVHSDNATLPTLSSLETLHTNASSGSTALNELLLWFAVAPILSAPSVSGVQPMFSNSTSTNRAVAHTGQNAERNTWTIDGIQSFIHLSIGALLQSTTASSSQSGEDTTLLTATYPLEFLSRSRALLLLFLPLLLLSLIVFVSIYLSKVHARESIPVLRRAGLCELLKSSQTPWLREQTATDAAKTYLPSDLDTVTVKFGVVGKEGNEMVGLSDGKGDKVRSFVRETPRKASVQFVEKRKGSDESQKRGTSTEDVEMGVVS</sequence>
<feature type="transmembrane region" description="Helical" evidence="2">
    <location>
        <begin position="610"/>
        <end position="631"/>
    </location>
</feature>
<keyword evidence="2" id="KW-0812">Transmembrane</keyword>
<reference evidence="3" key="2">
    <citation type="submission" date="2023-07" db="EMBL/GenBank/DDBJ databases">
        <authorList>
            <consortium name="Lawrence Berkeley National Laboratory"/>
            <person name="Haridas S."/>
            <person name="Hensen N."/>
            <person name="Bonometti L."/>
            <person name="Westerberg I."/>
            <person name="Brannstrom I.O."/>
            <person name="Guillou S."/>
            <person name="Cros-Aarteil S."/>
            <person name="Calhoun S."/>
            <person name="Kuo A."/>
            <person name="Mondo S."/>
            <person name="Pangilinan J."/>
            <person name="Riley R."/>
            <person name="LaButti K."/>
            <person name="Andreopoulos B."/>
            <person name="Lipzen A."/>
            <person name="Chen C."/>
            <person name="Yanf M."/>
            <person name="Daum C."/>
            <person name="Ng V."/>
            <person name="Clum A."/>
            <person name="Steindorff A."/>
            <person name="Ohm R."/>
            <person name="Martin F."/>
            <person name="Silar P."/>
            <person name="Natvig D."/>
            <person name="Lalanne C."/>
            <person name="Gautier V."/>
            <person name="Ament-velasquez S.L."/>
            <person name="Kruys A."/>
            <person name="Hutchinson M.I."/>
            <person name="Powell A.J."/>
            <person name="Barry K."/>
            <person name="Miller A.N."/>
            <person name="Grigoriev I.V."/>
            <person name="Debuchy R."/>
            <person name="Gladieux P."/>
            <person name="Thoren M.H."/>
            <person name="Johannesson H."/>
        </authorList>
    </citation>
    <scope>NUCLEOTIDE SEQUENCE</scope>
    <source>
        <strain evidence="3">FGSC 1904</strain>
    </source>
</reference>
<dbReference type="Proteomes" id="UP001281003">
    <property type="component" value="Unassembled WGS sequence"/>
</dbReference>
<dbReference type="AlphaFoldDB" id="A0AAE0P0Z0"/>
<gene>
    <name evidence="3" type="ORF">B0T20DRAFT_76935</name>
</gene>
<proteinExistence type="predicted"/>
<feature type="compositionally biased region" description="Basic and acidic residues" evidence="1">
    <location>
        <begin position="721"/>
        <end position="736"/>
    </location>
</feature>
<feature type="transmembrane region" description="Helical" evidence="2">
    <location>
        <begin position="263"/>
        <end position="285"/>
    </location>
</feature>
<feature type="transmembrane region" description="Helical" evidence="2">
    <location>
        <begin position="141"/>
        <end position="165"/>
    </location>
</feature>
<accession>A0AAE0P0Z0</accession>
<feature type="compositionally biased region" description="Polar residues" evidence="1">
    <location>
        <begin position="81"/>
        <end position="92"/>
    </location>
</feature>
<protein>
    <submittedName>
        <fullName evidence="3">Uncharacterized protein</fullName>
    </submittedName>
</protein>
<evidence type="ECO:0000313" key="4">
    <source>
        <dbReference type="Proteomes" id="UP001281003"/>
    </source>
</evidence>
<dbReference type="EMBL" id="JAUTDP010000013">
    <property type="protein sequence ID" value="KAK3391333.1"/>
    <property type="molecule type" value="Genomic_DNA"/>
</dbReference>
<feature type="region of interest" description="Disordered" evidence="1">
    <location>
        <begin position="1"/>
        <end position="107"/>
    </location>
</feature>
<feature type="compositionally biased region" description="Polar residues" evidence="1">
    <location>
        <begin position="41"/>
        <end position="51"/>
    </location>
</feature>
<comment type="caution">
    <text evidence="3">The sequence shown here is derived from an EMBL/GenBank/DDBJ whole genome shotgun (WGS) entry which is preliminary data.</text>
</comment>
<name>A0AAE0P0Z0_SORBR</name>
<evidence type="ECO:0000313" key="3">
    <source>
        <dbReference type="EMBL" id="KAK3391333.1"/>
    </source>
</evidence>
<keyword evidence="4" id="KW-1185">Reference proteome</keyword>
<feature type="compositionally biased region" description="Basic and acidic residues" evidence="1">
    <location>
        <begin position="93"/>
        <end position="102"/>
    </location>
</feature>
<feature type="region of interest" description="Disordered" evidence="1">
    <location>
        <begin position="719"/>
        <end position="746"/>
    </location>
</feature>
<feature type="transmembrane region" description="Helical" evidence="2">
    <location>
        <begin position="203"/>
        <end position="228"/>
    </location>
</feature>
<evidence type="ECO:0000256" key="1">
    <source>
        <dbReference type="SAM" id="MobiDB-lite"/>
    </source>
</evidence>
<reference evidence="3" key="1">
    <citation type="journal article" date="2023" name="Mol. Phylogenet. Evol.">
        <title>Genome-scale phylogeny and comparative genomics of the fungal order Sordariales.</title>
        <authorList>
            <person name="Hensen N."/>
            <person name="Bonometti L."/>
            <person name="Westerberg I."/>
            <person name="Brannstrom I.O."/>
            <person name="Guillou S."/>
            <person name="Cros-Aarteil S."/>
            <person name="Calhoun S."/>
            <person name="Haridas S."/>
            <person name="Kuo A."/>
            <person name="Mondo S."/>
            <person name="Pangilinan J."/>
            <person name="Riley R."/>
            <person name="LaButti K."/>
            <person name="Andreopoulos B."/>
            <person name="Lipzen A."/>
            <person name="Chen C."/>
            <person name="Yan M."/>
            <person name="Daum C."/>
            <person name="Ng V."/>
            <person name="Clum A."/>
            <person name="Steindorff A."/>
            <person name="Ohm R.A."/>
            <person name="Martin F."/>
            <person name="Silar P."/>
            <person name="Natvig D.O."/>
            <person name="Lalanne C."/>
            <person name="Gautier V."/>
            <person name="Ament-Velasquez S.L."/>
            <person name="Kruys A."/>
            <person name="Hutchinson M.I."/>
            <person name="Powell A.J."/>
            <person name="Barry K."/>
            <person name="Miller A.N."/>
            <person name="Grigoriev I.V."/>
            <person name="Debuchy R."/>
            <person name="Gladieux P."/>
            <person name="Hiltunen Thoren M."/>
            <person name="Johannesson H."/>
        </authorList>
    </citation>
    <scope>NUCLEOTIDE SEQUENCE</scope>
    <source>
        <strain evidence="3">FGSC 1904</strain>
    </source>
</reference>